<dbReference type="RefSeq" id="XP_005716959.1">
    <property type="nucleotide sequence ID" value="XM_005716902.1"/>
</dbReference>
<dbReference type="AlphaFoldDB" id="R7QI98"/>
<accession>R7QI98</accession>
<feature type="compositionally biased region" description="Basic residues" evidence="2">
    <location>
        <begin position="99"/>
        <end position="114"/>
    </location>
</feature>
<dbReference type="EMBL" id="HG001818">
    <property type="protein sequence ID" value="CDF37140.1"/>
    <property type="molecule type" value="Genomic_DNA"/>
</dbReference>
<keyword evidence="1" id="KW-0175">Coiled coil</keyword>
<feature type="region of interest" description="Disordered" evidence="2">
    <location>
        <begin position="1"/>
        <end position="124"/>
    </location>
</feature>
<evidence type="ECO:0000256" key="1">
    <source>
        <dbReference type="SAM" id="Coils"/>
    </source>
</evidence>
<gene>
    <name evidence="3" type="ORF">CHC_T00005104001</name>
</gene>
<dbReference type="Proteomes" id="UP000012073">
    <property type="component" value="Unassembled WGS sequence"/>
</dbReference>
<evidence type="ECO:0000313" key="4">
    <source>
        <dbReference type="Proteomes" id="UP000012073"/>
    </source>
</evidence>
<sequence length="231" mass="25419">MPSGSTPYPARTREPPSTSPPSSPDRRTLISSRPPLDPRTSRSFASHMAALRIASAWGKRSPRPRVEAPHSPSSPTPSMESVDEPIRLDVDPFDENGAKKRWQPSKNRLRRGVSGKKPPVPPPLASTAFVRIAEEVQINDNTLDGTSPVSSFLDSAPSSPGVVEKSPEIAPPPALKPRPSSASRLDEIQALRRNVDMWDTRIDELEQRNHLLKKQVTRLSARFSRPRPASP</sequence>
<feature type="region of interest" description="Disordered" evidence="2">
    <location>
        <begin position="140"/>
        <end position="182"/>
    </location>
</feature>
<dbReference type="KEGG" id="ccp:CHC_T00005104001"/>
<reference evidence="4" key="1">
    <citation type="journal article" date="2013" name="Proc. Natl. Acad. Sci. U.S.A.">
        <title>Genome structure and metabolic features in the red seaweed Chondrus crispus shed light on evolution of the Archaeplastida.</title>
        <authorList>
            <person name="Collen J."/>
            <person name="Porcel B."/>
            <person name="Carre W."/>
            <person name="Ball S.G."/>
            <person name="Chaparro C."/>
            <person name="Tonon T."/>
            <person name="Barbeyron T."/>
            <person name="Michel G."/>
            <person name="Noel B."/>
            <person name="Valentin K."/>
            <person name="Elias M."/>
            <person name="Artiguenave F."/>
            <person name="Arun A."/>
            <person name="Aury J.M."/>
            <person name="Barbosa-Neto J.F."/>
            <person name="Bothwell J.H."/>
            <person name="Bouget F.Y."/>
            <person name="Brillet L."/>
            <person name="Cabello-Hurtado F."/>
            <person name="Capella-Gutierrez S."/>
            <person name="Charrier B."/>
            <person name="Cladiere L."/>
            <person name="Cock J.M."/>
            <person name="Coelho S.M."/>
            <person name="Colleoni C."/>
            <person name="Czjzek M."/>
            <person name="Da Silva C."/>
            <person name="Delage L."/>
            <person name="Denoeud F."/>
            <person name="Deschamps P."/>
            <person name="Dittami S.M."/>
            <person name="Gabaldon T."/>
            <person name="Gachon C.M."/>
            <person name="Groisillier A."/>
            <person name="Herve C."/>
            <person name="Jabbari K."/>
            <person name="Katinka M."/>
            <person name="Kloareg B."/>
            <person name="Kowalczyk N."/>
            <person name="Labadie K."/>
            <person name="Leblanc C."/>
            <person name="Lopez P.J."/>
            <person name="McLachlan D.H."/>
            <person name="Meslet-Cladiere L."/>
            <person name="Moustafa A."/>
            <person name="Nehr Z."/>
            <person name="Nyvall Collen P."/>
            <person name="Panaud O."/>
            <person name="Partensky F."/>
            <person name="Poulain J."/>
            <person name="Rensing S.A."/>
            <person name="Rousvoal S."/>
            <person name="Samson G."/>
            <person name="Symeonidi A."/>
            <person name="Weissenbach J."/>
            <person name="Zambounis A."/>
            <person name="Wincker P."/>
            <person name="Boyen C."/>
        </authorList>
    </citation>
    <scope>NUCLEOTIDE SEQUENCE [LARGE SCALE GENOMIC DNA]</scope>
    <source>
        <strain evidence="4">cv. Stackhouse</strain>
    </source>
</reference>
<organism evidence="3 4">
    <name type="scientific">Chondrus crispus</name>
    <name type="common">Carrageen Irish moss</name>
    <name type="synonym">Polymorpha crispa</name>
    <dbReference type="NCBI Taxonomy" id="2769"/>
    <lineage>
        <taxon>Eukaryota</taxon>
        <taxon>Rhodophyta</taxon>
        <taxon>Florideophyceae</taxon>
        <taxon>Rhodymeniophycidae</taxon>
        <taxon>Gigartinales</taxon>
        <taxon>Gigartinaceae</taxon>
        <taxon>Chondrus</taxon>
    </lineage>
</organism>
<feature type="coiled-coil region" evidence="1">
    <location>
        <begin position="188"/>
        <end position="222"/>
    </location>
</feature>
<name>R7QI98_CHOCR</name>
<protein>
    <submittedName>
        <fullName evidence="3">Uncharacterized protein</fullName>
    </submittedName>
</protein>
<feature type="compositionally biased region" description="Polar residues" evidence="2">
    <location>
        <begin position="140"/>
        <end position="158"/>
    </location>
</feature>
<evidence type="ECO:0000256" key="2">
    <source>
        <dbReference type="SAM" id="MobiDB-lite"/>
    </source>
</evidence>
<keyword evidence="4" id="KW-1185">Reference proteome</keyword>
<evidence type="ECO:0000313" key="3">
    <source>
        <dbReference type="EMBL" id="CDF37140.1"/>
    </source>
</evidence>
<dbReference type="Gramene" id="CDF37140">
    <property type="protein sequence ID" value="CDF37140"/>
    <property type="gene ID" value="CHC_T00005104001"/>
</dbReference>
<proteinExistence type="predicted"/>
<dbReference type="GeneID" id="17324668"/>